<protein>
    <submittedName>
        <fullName evidence="2">PhnB protein</fullName>
    </submittedName>
</protein>
<dbReference type="InterPro" id="IPR029068">
    <property type="entry name" value="Glyas_Bleomycin-R_OHBP_Dase"/>
</dbReference>
<dbReference type="SUPFAM" id="SSF54593">
    <property type="entry name" value="Glyoxalase/Bleomycin resistance protein/Dihydroxybiphenyl dioxygenase"/>
    <property type="match status" value="1"/>
</dbReference>
<dbReference type="PANTHER" id="PTHR33990">
    <property type="entry name" value="PROTEIN YJDN-RELATED"/>
    <property type="match status" value="1"/>
</dbReference>
<dbReference type="InterPro" id="IPR004360">
    <property type="entry name" value="Glyas_Fos-R_dOase_dom"/>
</dbReference>
<keyword evidence="3" id="KW-1185">Reference proteome</keyword>
<dbReference type="Pfam" id="PF00903">
    <property type="entry name" value="Glyoxalase"/>
    <property type="match status" value="1"/>
</dbReference>
<evidence type="ECO:0000259" key="1">
    <source>
        <dbReference type="Pfam" id="PF00903"/>
    </source>
</evidence>
<organism evidence="2 3">
    <name type="scientific">Neolewinella aquimaris</name>
    <dbReference type="NCBI Taxonomy" id="1835722"/>
    <lineage>
        <taxon>Bacteria</taxon>
        <taxon>Pseudomonadati</taxon>
        <taxon>Bacteroidota</taxon>
        <taxon>Saprospiria</taxon>
        <taxon>Saprospirales</taxon>
        <taxon>Lewinellaceae</taxon>
        <taxon>Neolewinella</taxon>
    </lineage>
</organism>
<dbReference type="Proteomes" id="UP000576209">
    <property type="component" value="Unassembled WGS sequence"/>
</dbReference>
<dbReference type="EMBL" id="JACIFF010000008">
    <property type="protein sequence ID" value="MBB4080507.1"/>
    <property type="molecule type" value="Genomic_DNA"/>
</dbReference>
<evidence type="ECO:0000313" key="2">
    <source>
        <dbReference type="EMBL" id="MBB4080507.1"/>
    </source>
</evidence>
<evidence type="ECO:0000313" key="3">
    <source>
        <dbReference type="Proteomes" id="UP000576209"/>
    </source>
</evidence>
<dbReference type="InterPro" id="IPR028973">
    <property type="entry name" value="PhnB-like"/>
</dbReference>
<dbReference type="RefSeq" id="WP_183496743.1">
    <property type="nucleotide sequence ID" value="NZ_JACIFF010000008.1"/>
</dbReference>
<dbReference type="AlphaFoldDB" id="A0A840EAP3"/>
<dbReference type="CDD" id="cd06588">
    <property type="entry name" value="PhnB_like"/>
    <property type="match status" value="1"/>
</dbReference>
<dbReference type="Gene3D" id="3.10.180.10">
    <property type="entry name" value="2,3-Dihydroxybiphenyl 1,2-Dioxygenase, domain 1"/>
    <property type="match status" value="1"/>
</dbReference>
<sequence>MASVSTYLNFSDQTEEAFTFYRSVFGGEFQGGISRFGDAPPQEGMPSLAEEDMQLVMNVQLPIMGGHLLMGSDSPPSMGMPVKVGNNYHITLSPDSREEVDRLFHALSDGGKVTMELQDTFWGAYFAMCTDKYGVQWMFNHDS</sequence>
<name>A0A840EAP3_9BACT</name>
<proteinExistence type="predicted"/>
<comment type="caution">
    <text evidence="2">The sequence shown here is derived from an EMBL/GenBank/DDBJ whole genome shotgun (WGS) entry which is preliminary data.</text>
</comment>
<gene>
    <name evidence="2" type="ORF">GGR28_003141</name>
</gene>
<accession>A0A840EAP3</accession>
<feature type="domain" description="Glyoxalase/fosfomycin resistance/dioxygenase" evidence="1">
    <location>
        <begin position="11"/>
        <end position="139"/>
    </location>
</feature>
<reference evidence="2 3" key="1">
    <citation type="submission" date="2020-08" db="EMBL/GenBank/DDBJ databases">
        <title>Genomic Encyclopedia of Type Strains, Phase IV (KMG-IV): sequencing the most valuable type-strain genomes for metagenomic binning, comparative biology and taxonomic classification.</title>
        <authorList>
            <person name="Goeker M."/>
        </authorList>
    </citation>
    <scope>NUCLEOTIDE SEQUENCE [LARGE SCALE GENOMIC DNA]</scope>
    <source>
        <strain evidence="2 3">DSM 105137</strain>
    </source>
</reference>
<dbReference type="PANTHER" id="PTHR33990:SF1">
    <property type="entry name" value="PROTEIN YJDN"/>
    <property type="match status" value="1"/>
</dbReference>